<evidence type="ECO:0000313" key="3">
    <source>
        <dbReference type="EMBL" id="QDT29636.1"/>
    </source>
</evidence>
<evidence type="ECO:0000259" key="2">
    <source>
        <dbReference type="PROSITE" id="PS50206"/>
    </source>
</evidence>
<gene>
    <name evidence="3" type="primary">soxB</name>
    <name evidence="3" type="ORF">Enr10x_49910</name>
</gene>
<dbReference type="InterPro" id="IPR006076">
    <property type="entry name" value="FAD-dep_OxRdtase"/>
</dbReference>
<dbReference type="Gene3D" id="3.30.9.10">
    <property type="entry name" value="D-Amino Acid Oxidase, subunit A, domain 2"/>
    <property type="match status" value="1"/>
</dbReference>
<dbReference type="Pfam" id="PF01266">
    <property type="entry name" value="DAO"/>
    <property type="match status" value="1"/>
</dbReference>
<dbReference type="PANTHER" id="PTHR13847:SF287">
    <property type="entry name" value="FAD-DEPENDENT OXIDOREDUCTASE DOMAIN-CONTAINING PROTEIN 1"/>
    <property type="match status" value="1"/>
</dbReference>
<organism evidence="3 4">
    <name type="scientific">Gimesia panareensis</name>
    <dbReference type="NCBI Taxonomy" id="2527978"/>
    <lineage>
        <taxon>Bacteria</taxon>
        <taxon>Pseudomonadati</taxon>
        <taxon>Planctomycetota</taxon>
        <taxon>Planctomycetia</taxon>
        <taxon>Planctomycetales</taxon>
        <taxon>Planctomycetaceae</taxon>
        <taxon>Gimesia</taxon>
    </lineage>
</organism>
<dbReference type="InterPro" id="IPR001763">
    <property type="entry name" value="Rhodanese-like_dom"/>
</dbReference>
<evidence type="ECO:0000313" key="4">
    <source>
        <dbReference type="Proteomes" id="UP000315647"/>
    </source>
</evidence>
<feature type="domain" description="Rhodanese" evidence="2">
    <location>
        <begin position="32"/>
        <end position="76"/>
    </location>
</feature>
<dbReference type="PANTHER" id="PTHR13847">
    <property type="entry name" value="SARCOSINE DEHYDROGENASE-RELATED"/>
    <property type="match status" value="1"/>
</dbReference>
<name>A0A517QDC5_9PLAN</name>
<dbReference type="RefSeq" id="WP_145451627.1">
    <property type="nucleotide sequence ID" value="NZ_CP037421.1"/>
</dbReference>
<dbReference type="EC" id="1.5.3.1" evidence="3"/>
<proteinExistence type="predicted"/>
<dbReference type="EMBL" id="CP037421">
    <property type="protein sequence ID" value="QDT29636.1"/>
    <property type="molecule type" value="Genomic_DNA"/>
</dbReference>
<dbReference type="PROSITE" id="PS50206">
    <property type="entry name" value="RHODANESE_3"/>
    <property type="match status" value="1"/>
</dbReference>
<reference evidence="3 4" key="1">
    <citation type="submission" date="2019-03" db="EMBL/GenBank/DDBJ databases">
        <title>Deep-cultivation of Planctomycetes and their phenomic and genomic characterization uncovers novel biology.</title>
        <authorList>
            <person name="Wiegand S."/>
            <person name="Jogler M."/>
            <person name="Boedeker C."/>
            <person name="Pinto D."/>
            <person name="Vollmers J."/>
            <person name="Rivas-Marin E."/>
            <person name="Kohn T."/>
            <person name="Peeters S.H."/>
            <person name="Heuer A."/>
            <person name="Rast P."/>
            <person name="Oberbeckmann S."/>
            <person name="Bunk B."/>
            <person name="Jeske O."/>
            <person name="Meyerdierks A."/>
            <person name="Storesund J.E."/>
            <person name="Kallscheuer N."/>
            <person name="Luecker S."/>
            <person name="Lage O.M."/>
            <person name="Pohl T."/>
            <person name="Merkel B.J."/>
            <person name="Hornburger P."/>
            <person name="Mueller R.-W."/>
            <person name="Bruemmer F."/>
            <person name="Labrenz M."/>
            <person name="Spormann A.M."/>
            <person name="Op den Camp H."/>
            <person name="Overmann J."/>
            <person name="Amann R."/>
            <person name="Jetten M.S.M."/>
            <person name="Mascher T."/>
            <person name="Medema M.H."/>
            <person name="Devos D.P."/>
            <person name="Kaster A.-K."/>
            <person name="Ovreas L."/>
            <person name="Rohde M."/>
            <person name="Galperin M.Y."/>
            <person name="Jogler C."/>
        </authorList>
    </citation>
    <scope>NUCLEOTIDE SEQUENCE [LARGE SCALE GENOMIC DNA]</scope>
    <source>
        <strain evidence="3 4">Enr10</strain>
    </source>
</reference>
<keyword evidence="4" id="KW-1185">Reference proteome</keyword>
<sequence>MPHRLLKFAFSKEYPEPRMFNTPETLKPEYDVVIIGGGGHGLAAAYYLAKEHGITNVAVLEQGYIGGGGTGRNTSIIRSNYLTPEGARFYQTSVDLFQDLSRDLNLNLFYSERGHFTLAHSPASLRTQRWRAEVNQHLGISSRLVGPEFIKEQIPEIDLSCGGHQPPIHGALYHPPGAIARHDAVAWGYARGASQRGVEIHQKTAVTDIEIRDGAIAGVHTDKGFIKTKKVLSAVAGWTTHITRMVGLRTPLVIHPLQALVTEPVKPWLNAIVVSASLHVYVSQSSRGELVAGASLDPYELISMRSTLDFAEGLGGHMLELFPCLGEAKVLRQWAGLCDMTPDFSPIMGTTPIKGFYIDSGWGTWGFKATPVSGMTMASTLARDEDHELIRAFNLSRFEQFDLVGEKGAASVGH</sequence>
<accession>A0A517QDC5</accession>
<dbReference type="AlphaFoldDB" id="A0A517QDC5"/>
<protein>
    <submittedName>
        <fullName evidence="3">Sarcosine oxidase subunit beta</fullName>
        <ecNumber evidence="3">1.5.3.1</ecNumber>
    </submittedName>
</protein>
<dbReference type="GO" id="GO:0005737">
    <property type="term" value="C:cytoplasm"/>
    <property type="evidence" value="ECO:0007669"/>
    <property type="project" value="TreeGrafter"/>
</dbReference>
<dbReference type="Proteomes" id="UP000315647">
    <property type="component" value="Chromosome"/>
</dbReference>
<dbReference type="SUPFAM" id="SSF51905">
    <property type="entry name" value="FAD/NAD(P)-binding domain"/>
    <property type="match status" value="1"/>
</dbReference>
<dbReference type="GO" id="GO:0008115">
    <property type="term" value="F:sarcosine oxidase activity"/>
    <property type="evidence" value="ECO:0007669"/>
    <property type="project" value="UniProtKB-EC"/>
</dbReference>
<evidence type="ECO:0000256" key="1">
    <source>
        <dbReference type="ARBA" id="ARBA00023002"/>
    </source>
</evidence>
<dbReference type="SUPFAM" id="SSF54373">
    <property type="entry name" value="FAD-linked reductases, C-terminal domain"/>
    <property type="match status" value="1"/>
</dbReference>
<keyword evidence="1 3" id="KW-0560">Oxidoreductase</keyword>
<dbReference type="InterPro" id="IPR036188">
    <property type="entry name" value="FAD/NAD-bd_sf"/>
</dbReference>
<dbReference type="Gene3D" id="3.50.50.60">
    <property type="entry name" value="FAD/NAD(P)-binding domain"/>
    <property type="match status" value="1"/>
</dbReference>